<dbReference type="Proteomes" id="UP000762676">
    <property type="component" value="Unassembled WGS sequence"/>
</dbReference>
<proteinExistence type="predicted"/>
<reference evidence="1 2" key="1">
    <citation type="journal article" date="2021" name="Elife">
        <title>Chloroplast acquisition without the gene transfer in kleptoplastic sea slugs, Plakobranchus ocellatus.</title>
        <authorList>
            <person name="Maeda T."/>
            <person name="Takahashi S."/>
            <person name="Yoshida T."/>
            <person name="Shimamura S."/>
            <person name="Takaki Y."/>
            <person name="Nagai Y."/>
            <person name="Toyoda A."/>
            <person name="Suzuki Y."/>
            <person name="Arimoto A."/>
            <person name="Ishii H."/>
            <person name="Satoh N."/>
            <person name="Nishiyama T."/>
            <person name="Hasebe M."/>
            <person name="Maruyama T."/>
            <person name="Minagawa J."/>
            <person name="Obokata J."/>
            <person name="Shigenobu S."/>
        </authorList>
    </citation>
    <scope>NUCLEOTIDE SEQUENCE [LARGE SCALE GENOMIC DNA]</scope>
</reference>
<keyword evidence="2" id="KW-1185">Reference proteome</keyword>
<gene>
    <name evidence="1" type="ORF">ElyMa_001782200</name>
</gene>
<name>A0AAV4EE98_9GAST</name>
<accession>A0AAV4EE98</accession>
<dbReference type="AlphaFoldDB" id="A0AAV4EE98"/>
<protein>
    <submittedName>
        <fullName evidence="1">Uncharacterized protein</fullName>
    </submittedName>
</protein>
<sequence>MPQHRVKWFAPPMDATTPCFMIAPPMDATTPCLVVCSSNGFHNTVFYDCTSNGCHNTVFSDCSSNGCHNTVFSGLLLQWMLQQPSTFLGLDFCGRFSTSRFCVKDTFNTNKTSATFLWNSRRHFTECGMLHSRGI</sequence>
<evidence type="ECO:0000313" key="2">
    <source>
        <dbReference type="Proteomes" id="UP000762676"/>
    </source>
</evidence>
<evidence type="ECO:0000313" key="1">
    <source>
        <dbReference type="EMBL" id="GFR58982.1"/>
    </source>
</evidence>
<comment type="caution">
    <text evidence="1">The sequence shown here is derived from an EMBL/GenBank/DDBJ whole genome shotgun (WGS) entry which is preliminary data.</text>
</comment>
<dbReference type="EMBL" id="BMAT01003623">
    <property type="protein sequence ID" value="GFR58982.1"/>
    <property type="molecule type" value="Genomic_DNA"/>
</dbReference>
<organism evidence="1 2">
    <name type="scientific">Elysia marginata</name>
    <dbReference type="NCBI Taxonomy" id="1093978"/>
    <lineage>
        <taxon>Eukaryota</taxon>
        <taxon>Metazoa</taxon>
        <taxon>Spiralia</taxon>
        <taxon>Lophotrochozoa</taxon>
        <taxon>Mollusca</taxon>
        <taxon>Gastropoda</taxon>
        <taxon>Heterobranchia</taxon>
        <taxon>Euthyneura</taxon>
        <taxon>Panpulmonata</taxon>
        <taxon>Sacoglossa</taxon>
        <taxon>Placobranchoidea</taxon>
        <taxon>Plakobranchidae</taxon>
        <taxon>Elysia</taxon>
    </lineage>
</organism>